<dbReference type="PANTHER" id="PTHR11699">
    <property type="entry name" value="ALDEHYDE DEHYDROGENASE-RELATED"/>
    <property type="match status" value="1"/>
</dbReference>
<accession>A0A438NG91</accession>
<evidence type="ECO:0000313" key="9">
    <source>
        <dbReference type="Proteomes" id="UP000288859"/>
    </source>
</evidence>
<dbReference type="InterPro" id="IPR016160">
    <property type="entry name" value="Ald_DH_CS_CYS"/>
</dbReference>
<dbReference type="InterPro" id="IPR029510">
    <property type="entry name" value="Ald_DH_CS_GLU"/>
</dbReference>
<dbReference type="Gene3D" id="3.40.605.10">
    <property type="entry name" value="Aldehyde Dehydrogenase, Chain A, domain 1"/>
    <property type="match status" value="2"/>
</dbReference>
<dbReference type="FunFam" id="3.40.309.10:FF:000009">
    <property type="entry name" value="Aldehyde dehydrogenase A"/>
    <property type="match status" value="1"/>
</dbReference>
<feature type="active site" evidence="5">
    <location>
        <position position="244"/>
    </location>
</feature>
<dbReference type="PROSITE" id="PS00070">
    <property type="entry name" value="ALDEHYDE_DEHYDR_CYS"/>
    <property type="match status" value="1"/>
</dbReference>
<dbReference type="AlphaFoldDB" id="A0A438NG91"/>
<feature type="domain" description="Aldehyde dehydrogenase" evidence="7">
    <location>
        <begin position="126"/>
        <end position="467"/>
    </location>
</feature>
<dbReference type="PROSITE" id="PS00687">
    <property type="entry name" value="ALDEHYDE_DEHYDR_GLU"/>
    <property type="match status" value="1"/>
</dbReference>
<evidence type="ECO:0000256" key="3">
    <source>
        <dbReference type="ARBA" id="ARBA00024226"/>
    </source>
</evidence>
<dbReference type="VEuPathDB" id="FungiDB:PV10_00629"/>
<dbReference type="Proteomes" id="UP000288859">
    <property type="component" value="Unassembled WGS sequence"/>
</dbReference>
<dbReference type="SUPFAM" id="SSF53720">
    <property type="entry name" value="ALDH-like"/>
    <property type="match status" value="1"/>
</dbReference>
<comment type="similarity">
    <text evidence="1 6">Belongs to the aldehyde dehydrogenase family.</text>
</comment>
<dbReference type="InterPro" id="IPR044086">
    <property type="entry name" value="LUC3-like"/>
</dbReference>
<gene>
    <name evidence="8" type="ORF">B0A52_01022</name>
</gene>
<sequence>MTRSLDCGPANGEKRRSMSPAKILMDFTKFSNIVNGEARGGNAFYQGIDPTTRQKLWDVPVATHQDVDDAVQAAQEAFKSWSTTPIAKRKEICAKFGQLYQSHIQDFDFLIRKEFGLDLPEERIEDDQRVMITQYVPMGVVAAICPWNFPVGLALGKIAPALVSGNCVIAKPSPFTPYGLLKLVELAQQVFPPGVLQVLGGDDSLGPWLTEHPGIQKISFTGSTATGKKVMQACSRTLKRLTLELGGNDASIICPDVDIAKVAPRVTDGAFRNSGQVCTATKRIYVHESIYPDFVAAMVKHAQTLKVGSSDLDDDVKLGPVQNEMQYLKVRDYFDDCLQNGFRFATGGLVKDSRGYFISPTIVDNPPADSRIVQEEQFGPIVPVLPWSDEEDVIHEANNSNTGLAACVWSSDIDRATRIASRIEAGSVFINSAESITPKAVFSGHKESGLGGEWGKTGLLGFCNVKVTHIFK</sequence>
<reference evidence="8 9" key="1">
    <citation type="submission" date="2017-03" db="EMBL/GenBank/DDBJ databases">
        <title>Genomes of endolithic fungi from Antarctica.</title>
        <authorList>
            <person name="Coleine C."/>
            <person name="Masonjones S."/>
            <person name="Stajich J.E."/>
        </authorList>
    </citation>
    <scope>NUCLEOTIDE SEQUENCE [LARGE SCALE GENOMIC DNA]</scope>
    <source>
        <strain evidence="8 9">CCFEE 6314</strain>
    </source>
</reference>
<evidence type="ECO:0000256" key="5">
    <source>
        <dbReference type="PROSITE-ProRule" id="PRU10007"/>
    </source>
</evidence>
<dbReference type="InterPro" id="IPR015590">
    <property type="entry name" value="Aldehyde_DH_dom"/>
</dbReference>
<evidence type="ECO:0000256" key="1">
    <source>
        <dbReference type="ARBA" id="ARBA00009986"/>
    </source>
</evidence>
<dbReference type="CDD" id="cd07106">
    <property type="entry name" value="ALDH_AldA-AAD23400"/>
    <property type="match status" value="1"/>
</dbReference>
<name>A0A438NG91_EXOME</name>
<dbReference type="GO" id="GO:0004029">
    <property type="term" value="F:aldehyde dehydrogenase (NAD+) activity"/>
    <property type="evidence" value="ECO:0007669"/>
    <property type="project" value="UniProtKB-EC"/>
</dbReference>
<dbReference type="EC" id="1.2.1.3" evidence="3"/>
<dbReference type="InterPro" id="IPR016163">
    <property type="entry name" value="Ald_DH_C"/>
</dbReference>
<dbReference type="Pfam" id="PF00171">
    <property type="entry name" value="Aldedh"/>
    <property type="match status" value="2"/>
</dbReference>
<evidence type="ECO:0000256" key="4">
    <source>
        <dbReference type="ARBA" id="ARBA00049194"/>
    </source>
</evidence>
<evidence type="ECO:0000313" key="8">
    <source>
        <dbReference type="EMBL" id="RVX74745.1"/>
    </source>
</evidence>
<evidence type="ECO:0000259" key="7">
    <source>
        <dbReference type="Pfam" id="PF00171"/>
    </source>
</evidence>
<comment type="catalytic activity">
    <reaction evidence="4">
        <text>an aldehyde + NAD(+) + H2O = a carboxylate + NADH + 2 H(+)</text>
        <dbReference type="Rhea" id="RHEA:16185"/>
        <dbReference type="ChEBI" id="CHEBI:15377"/>
        <dbReference type="ChEBI" id="CHEBI:15378"/>
        <dbReference type="ChEBI" id="CHEBI:17478"/>
        <dbReference type="ChEBI" id="CHEBI:29067"/>
        <dbReference type="ChEBI" id="CHEBI:57540"/>
        <dbReference type="ChEBI" id="CHEBI:57945"/>
        <dbReference type="EC" id="1.2.1.3"/>
    </reaction>
</comment>
<dbReference type="EMBL" id="NAJM01000003">
    <property type="protein sequence ID" value="RVX74745.1"/>
    <property type="molecule type" value="Genomic_DNA"/>
</dbReference>
<dbReference type="InterPro" id="IPR016161">
    <property type="entry name" value="Ald_DH/histidinol_DH"/>
</dbReference>
<keyword evidence="2 6" id="KW-0560">Oxidoreductase</keyword>
<protein>
    <recommendedName>
        <fullName evidence="3">aldehyde dehydrogenase (NAD(+))</fullName>
        <ecNumber evidence="3">1.2.1.3</ecNumber>
    </recommendedName>
</protein>
<feature type="domain" description="Aldehyde dehydrogenase" evidence="7">
    <location>
        <begin position="45"/>
        <end position="124"/>
    </location>
</feature>
<dbReference type="InterPro" id="IPR016162">
    <property type="entry name" value="Ald_DH_N"/>
</dbReference>
<proteinExistence type="inferred from homology"/>
<dbReference type="OrthoDB" id="310895at2759"/>
<organism evidence="8 9">
    <name type="scientific">Exophiala mesophila</name>
    <name type="common">Black yeast-like fungus</name>
    <dbReference type="NCBI Taxonomy" id="212818"/>
    <lineage>
        <taxon>Eukaryota</taxon>
        <taxon>Fungi</taxon>
        <taxon>Dikarya</taxon>
        <taxon>Ascomycota</taxon>
        <taxon>Pezizomycotina</taxon>
        <taxon>Eurotiomycetes</taxon>
        <taxon>Chaetothyriomycetidae</taxon>
        <taxon>Chaetothyriales</taxon>
        <taxon>Herpotrichiellaceae</taxon>
        <taxon>Exophiala</taxon>
    </lineage>
</organism>
<comment type="caution">
    <text evidence="8">The sequence shown here is derived from an EMBL/GenBank/DDBJ whole genome shotgun (WGS) entry which is preliminary data.</text>
</comment>
<dbReference type="Gene3D" id="3.40.309.10">
    <property type="entry name" value="Aldehyde Dehydrogenase, Chain A, domain 2"/>
    <property type="match status" value="1"/>
</dbReference>
<evidence type="ECO:0000256" key="6">
    <source>
        <dbReference type="RuleBase" id="RU003345"/>
    </source>
</evidence>
<evidence type="ECO:0000256" key="2">
    <source>
        <dbReference type="ARBA" id="ARBA00023002"/>
    </source>
</evidence>